<name>A0ABZ2TX15_9ACTN</name>
<feature type="transmembrane region" description="Helical" evidence="8">
    <location>
        <begin position="373"/>
        <end position="389"/>
    </location>
</feature>
<feature type="transmembrane region" description="Helical" evidence="8">
    <location>
        <begin position="289"/>
        <end position="305"/>
    </location>
</feature>
<dbReference type="RefSeq" id="WP_341264515.1">
    <property type="nucleotide sequence ID" value="NZ_CP136137.1"/>
</dbReference>
<keyword evidence="3" id="KW-0808">Transferase</keyword>
<keyword evidence="4 8" id="KW-0812">Transmembrane</keyword>
<feature type="transmembrane region" description="Helical" evidence="8">
    <location>
        <begin position="118"/>
        <end position="135"/>
    </location>
</feature>
<dbReference type="InterPro" id="IPR018584">
    <property type="entry name" value="GT87"/>
</dbReference>
<keyword evidence="2" id="KW-1003">Cell membrane</keyword>
<feature type="transmembrane region" description="Helical" evidence="8">
    <location>
        <begin position="197"/>
        <end position="215"/>
    </location>
</feature>
<protein>
    <submittedName>
        <fullName evidence="9">Glycosyltransferase 87 family protein</fullName>
    </submittedName>
</protein>
<feature type="transmembrane region" description="Helical" evidence="8">
    <location>
        <begin position="170"/>
        <end position="191"/>
    </location>
</feature>
<dbReference type="Pfam" id="PF09594">
    <property type="entry name" value="GT87"/>
    <property type="match status" value="1"/>
</dbReference>
<feature type="transmembrane region" description="Helical" evidence="8">
    <location>
        <begin position="311"/>
        <end position="326"/>
    </location>
</feature>
<evidence type="ECO:0000256" key="2">
    <source>
        <dbReference type="ARBA" id="ARBA00022475"/>
    </source>
</evidence>
<evidence type="ECO:0000256" key="7">
    <source>
        <dbReference type="ARBA" id="ARBA00024033"/>
    </source>
</evidence>
<feature type="transmembrane region" description="Helical" evidence="8">
    <location>
        <begin position="333"/>
        <end position="353"/>
    </location>
</feature>
<dbReference type="EMBL" id="CP136137">
    <property type="protein sequence ID" value="WYY05937.1"/>
    <property type="molecule type" value="Genomic_DNA"/>
</dbReference>
<feature type="transmembrane region" description="Helical" evidence="8">
    <location>
        <begin position="260"/>
        <end position="277"/>
    </location>
</feature>
<evidence type="ECO:0000256" key="3">
    <source>
        <dbReference type="ARBA" id="ARBA00022679"/>
    </source>
</evidence>
<keyword evidence="5 8" id="KW-1133">Transmembrane helix</keyword>
<dbReference type="Proteomes" id="UP001479933">
    <property type="component" value="Chromosome"/>
</dbReference>
<organism evidence="9 10">
    <name type="scientific">Gordonia hydrophobica</name>
    <dbReference type="NCBI Taxonomy" id="40516"/>
    <lineage>
        <taxon>Bacteria</taxon>
        <taxon>Bacillati</taxon>
        <taxon>Actinomycetota</taxon>
        <taxon>Actinomycetes</taxon>
        <taxon>Mycobacteriales</taxon>
        <taxon>Gordoniaceae</taxon>
        <taxon>Gordonia</taxon>
    </lineage>
</organism>
<sequence length="406" mass="44323">MTRSSRRARLLLLAATVLLAVTTTAGVLLHIWHGYLDLHVYRTGARVLLDGHPLYGAMPAVDGTHLPFTYPPLAAMAFTPFAMMPVTVADIAMFAATLAALALSLWLILGRIAPRTDATLRLAIVIALTSVFSFLEPVRENLSFGQVNVLLMALVVVDVLCRHRRWPRGLLIGIAVSIKLTPAGFLLYFVLRRDWRAVGWLLVGTLGSIGLAWLISPSDSVQYWFHTLRETGRIGAPYFAGNQSIKGAVFRFGLSESASTLLWLGLSILVVAVAAVWMHRLLTGRSESVVALLVNAAVVLLISPVSWSHHWVWAAPALMVAGYAVVSHRFGPALTATWALGLVVFAVGPHWLLPARHDAELTWVWWQHLVGNSYVWLTAAVLVVGALRWRPAAALEPVRSRAEATA</sequence>
<gene>
    <name evidence="9" type="ORF">RVF87_12680</name>
</gene>
<evidence type="ECO:0000256" key="5">
    <source>
        <dbReference type="ARBA" id="ARBA00022989"/>
    </source>
</evidence>
<comment type="subcellular location">
    <subcellularLocation>
        <location evidence="1">Cell membrane</location>
        <topology evidence="1">Multi-pass membrane protein</topology>
    </subcellularLocation>
</comment>
<reference evidence="9 10" key="1">
    <citation type="journal article" date="2023" name="Virus Evol.">
        <title>Computational host range prediction-The good, the bad, and the ugly.</title>
        <authorList>
            <person name="Howell A.A."/>
            <person name="Versoza C.J."/>
            <person name="Pfeifer S.P."/>
        </authorList>
    </citation>
    <scope>NUCLEOTIDE SEQUENCE [LARGE SCALE GENOMIC DNA]</scope>
    <source>
        <strain evidence="9 10">1610/1b</strain>
    </source>
</reference>
<accession>A0ABZ2TX15</accession>
<keyword evidence="6 8" id="KW-0472">Membrane</keyword>
<keyword evidence="10" id="KW-1185">Reference proteome</keyword>
<evidence type="ECO:0000256" key="6">
    <source>
        <dbReference type="ARBA" id="ARBA00023136"/>
    </source>
</evidence>
<evidence type="ECO:0000256" key="1">
    <source>
        <dbReference type="ARBA" id="ARBA00004651"/>
    </source>
</evidence>
<feature type="transmembrane region" description="Helical" evidence="8">
    <location>
        <begin position="91"/>
        <end position="109"/>
    </location>
</feature>
<evidence type="ECO:0000256" key="8">
    <source>
        <dbReference type="SAM" id="Phobius"/>
    </source>
</evidence>
<evidence type="ECO:0000313" key="9">
    <source>
        <dbReference type="EMBL" id="WYY05937.1"/>
    </source>
</evidence>
<proteinExistence type="inferred from homology"/>
<comment type="similarity">
    <text evidence="7">Belongs to the glycosyltransferase 87 family.</text>
</comment>
<evidence type="ECO:0000313" key="10">
    <source>
        <dbReference type="Proteomes" id="UP001479933"/>
    </source>
</evidence>
<evidence type="ECO:0000256" key="4">
    <source>
        <dbReference type="ARBA" id="ARBA00022692"/>
    </source>
</evidence>